<sequence>VCICRVKKRNLPTFPLKMINLRLDINICFVIYFVSNIVRIINSLRLRWTGLLLARIIPGIWEINIYSILHFFIILTCIKSKILTKRILNFI</sequence>
<keyword evidence="1" id="KW-0812">Transmembrane</keyword>
<organism evidence="2 3">
    <name type="scientific">Diploptera punctata</name>
    <name type="common">Pacific beetle cockroach</name>
    <dbReference type="NCBI Taxonomy" id="6984"/>
    <lineage>
        <taxon>Eukaryota</taxon>
        <taxon>Metazoa</taxon>
        <taxon>Ecdysozoa</taxon>
        <taxon>Arthropoda</taxon>
        <taxon>Hexapoda</taxon>
        <taxon>Insecta</taxon>
        <taxon>Pterygota</taxon>
        <taxon>Neoptera</taxon>
        <taxon>Polyneoptera</taxon>
        <taxon>Dictyoptera</taxon>
        <taxon>Blattodea</taxon>
        <taxon>Blaberoidea</taxon>
        <taxon>Blaberidae</taxon>
        <taxon>Diplopterinae</taxon>
        <taxon>Diploptera</taxon>
    </lineage>
</organism>
<feature type="non-terminal residue" evidence="2">
    <location>
        <position position="1"/>
    </location>
</feature>
<reference evidence="2" key="2">
    <citation type="submission" date="2023-05" db="EMBL/GenBank/DDBJ databases">
        <authorList>
            <person name="Fouks B."/>
        </authorList>
    </citation>
    <scope>NUCLEOTIDE SEQUENCE</scope>
    <source>
        <strain evidence="2">Stay&amp;Tobe</strain>
        <tissue evidence="2">Testes</tissue>
    </source>
</reference>
<proteinExistence type="predicted"/>
<accession>A0AAD8ERZ2</accession>
<keyword evidence="3" id="KW-1185">Reference proteome</keyword>
<reference evidence="2" key="1">
    <citation type="journal article" date="2023" name="IScience">
        <title>Live-bearing cockroach genome reveals convergent evolutionary mechanisms linked to viviparity in insects and beyond.</title>
        <authorList>
            <person name="Fouks B."/>
            <person name="Harrison M.C."/>
            <person name="Mikhailova A.A."/>
            <person name="Marchal E."/>
            <person name="English S."/>
            <person name="Carruthers M."/>
            <person name="Jennings E.C."/>
            <person name="Chiamaka E.L."/>
            <person name="Frigard R.A."/>
            <person name="Pippel M."/>
            <person name="Attardo G.M."/>
            <person name="Benoit J.B."/>
            <person name="Bornberg-Bauer E."/>
            <person name="Tobe S.S."/>
        </authorList>
    </citation>
    <scope>NUCLEOTIDE SEQUENCE</scope>
    <source>
        <strain evidence="2">Stay&amp;Tobe</strain>
    </source>
</reference>
<evidence type="ECO:0000256" key="1">
    <source>
        <dbReference type="SAM" id="Phobius"/>
    </source>
</evidence>
<keyword evidence="1" id="KW-0472">Membrane</keyword>
<feature type="transmembrane region" description="Helical" evidence="1">
    <location>
        <begin position="53"/>
        <end position="78"/>
    </location>
</feature>
<evidence type="ECO:0000313" key="3">
    <source>
        <dbReference type="Proteomes" id="UP001233999"/>
    </source>
</evidence>
<protein>
    <submittedName>
        <fullName evidence="2">Uncharacterized protein</fullName>
    </submittedName>
</protein>
<feature type="transmembrane region" description="Helical" evidence="1">
    <location>
        <begin position="21"/>
        <end position="41"/>
    </location>
</feature>
<name>A0AAD8ERZ2_DIPPU</name>
<evidence type="ECO:0000313" key="2">
    <source>
        <dbReference type="EMBL" id="KAJ9599924.1"/>
    </source>
</evidence>
<feature type="non-terminal residue" evidence="2">
    <location>
        <position position="91"/>
    </location>
</feature>
<dbReference type="AlphaFoldDB" id="A0AAD8ERZ2"/>
<dbReference type="EMBL" id="JASPKZ010000463">
    <property type="protein sequence ID" value="KAJ9599924.1"/>
    <property type="molecule type" value="Genomic_DNA"/>
</dbReference>
<comment type="caution">
    <text evidence="2">The sequence shown here is derived from an EMBL/GenBank/DDBJ whole genome shotgun (WGS) entry which is preliminary data.</text>
</comment>
<dbReference type="Proteomes" id="UP001233999">
    <property type="component" value="Unassembled WGS sequence"/>
</dbReference>
<gene>
    <name evidence="2" type="ORF">L9F63_009752</name>
</gene>
<keyword evidence="1" id="KW-1133">Transmembrane helix</keyword>